<comment type="similarity">
    <text evidence="2">Belongs to the amino acid-polyamine-organocation (APC) superfamily. Basic amino acid/polyamine antiporter (APA) (TC 2.A.3.2) family.</text>
</comment>
<dbReference type="Proteomes" id="UP000500767">
    <property type="component" value="Chromosome"/>
</dbReference>
<keyword evidence="6 9" id="KW-1133">Transmembrane helix</keyword>
<evidence type="ECO:0000313" key="11">
    <source>
        <dbReference type="Proteomes" id="UP000500767"/>
    </source>
</evidence>
<comment type="function">
    <text evidence="8">Major component of the acid-resistance (AR) system allowing enteric pathogens to survive the acidic environment in the stomach. Exchanges extracellular arginine for its intracellular decarboxylation product agmatine (Agm) thereby expelling intracellular protons. Probably undergoes several conformational states in order to translocate the substrate across the membrane; keeps the substrate accessible to only 1 side of the membrane at a time by opening and closing 3 membrane-internal gates.</text>
</comment>
<evidence type="ECO:0000256" key="2">
    <source>
        <dbReference type="ARBA" id="ARBA00008220"/>
    </source>
</evidence>
<evidence type="ECO:0000313" key="10">
    <source>
        <dbReference type="EMBL" id="QKE89418.1"/>
    </source>
</evidence>
<feature type="transmembrane region" description="Helical" evidence="9">
    <location>
        <begin position="79"/>
        <end position="112"/>
    </location>
</feature>
<evidence type="ECO:0000256" key="1">
    <source>
        <dbReference type="ARBA" id="ARBA00004651"/>
    </source>
</evidence>
<dbReference type="PANTHER" id="PTHR42770:SF18">
    <property type="entry name" value="ARGININE_AGMATINE ANTIPORTER"/>
    <property type="match status" value="1"/>
</dbReference>
<organism evidence="10 11">
    <name type="scientific">Lichenicola cladoniae</name>
    <dbReference type="NCBI Taxonomy" id="1484109"/>
    <lineage>
        <taxon>Bacteria</taxon>
        <taxon>Pseudomonadati</taxon>
        <taxon>Pseudomonadota</taxon>
        <taxon>Alphaproteobacteria</taxon>
        <taxon>Acetobacterales</taxon>
        <taxon>Acetobacteraceae</taxon>
        <taxon>Lichenicola</taxon>
    </lineage>
</organism>
<gene>
    <name evidence="10" type="ORF">HN018_04640</name>
</gene>
<feature type="transmembrane region" description="Helical" evidence="9">
    <location>
        <begin position="15"/>
        <end position="40"/>
    </location>
</feature>
<dbReference type="InterPro" id="IPR002293">
    <property type="entry name" value="AA/rel_permease1"/>
</dbReference>
<dbReference type="InterPro" id="IPR050367">
    <property type="entry name" value="APC_superfamily"/>
</dbReference>
<feature type="transmembrane region" description="Helical" evidence="9">
    <location>
        <begin position="162"/>
        <end position="184"/>
    </location>
</feature>
<feature type="transmembrane region" description="Helical" evidence="9">
    <location>
        <begin position="349"/>
        <end position="371"/>
    </location>
</feature>
<sequence>MTAPIERDAVLRRHIGAFALSAAVVNGVVGAGIFALPAAMAAAAGALAPLAYLACAMAMSFVVVCFAEAGSRLPTSGGVYGTVTFAFGPLTGFVCGMLTWTASVLACGGIAGALADTIGTVLPGLSAGFGRAAVIIVSIGAIAIVNLRGVRKAAWMVSAATLIKLVPLVLFVTVGGVVLMAGVVPTLRLDTVPASGLGKAVILGVFAFSGMETPLAASGEVADGHRNVPRALFGAMGFVLVLYVGIQLVAQFLLGADLTSQTAPLAAAAARIGPVARLVLVIGAGLSMFAWIGSDILGAPRILFAFARDGLLPRALGRAHPRTHAPDIAIVVHSAIAAGLALSGSFTGLVVASTLNTAGLYFLGCGAAWVLHRRGTQMMGVPVNFAVLPAAALCGMVAMVLLVCLAPADEILGLVSVVLVSMALYLVMRRLADRSGTEPS</sequence>
<evidence type="ECO:0000256" key="7">
    <source>
        <dbReference type="ARBA" id="ARBA00023136"/>
    </source>
</evidence>
<evidence type="ECO:0000256" key="6">
    <source>
        <dbReference type="ARBA" id="ARBA00022989"/>
    </source>
</evidence>
<name>A0A6M8HM44_9PROT</name>
<feature type="transmembrane region" description="Helical" evidence="9">
    <location>
        <begin position="46"/>
        <end position="67"/>
    </location>
</feature>
<dbReference type="GO" id="GO:0005886">
    <property type="term" value="C:plasma membrane"/>
    <property type="evidence" value="ECO:0007669"/>
    <property type="project" value="UniProtKB-SubCell"/>
</dbReference>
<reference evidence="10 11" key="1">
    <citation type="journal article" date="2014" name="World J. Microbiol. Biotechnol.">
        <title>Biodiversity and physiological characteristics of Antarctic and Arctic lichens-associated bacteria.</title>
        <authorList>
            <person name="Lee Y.M."/>
            <person name="Kim E.H."/>
            <person name="Lee H.K."/>
            <person name="Hong S.G."/>
        </authorList>
    </citation>
    <scope>NUCLEOTIDE SEQUENCE [LARGE SCALE GENOMIC DNA]</scope>
    <source>
        <strain evidence="10 11">PAMC 26569</strain>
    </source>
</reference>
<evidence type="ECO:0000256" key="9">
    <source>
        <dbReference type="SAM" id="Phobius"/>
    </source>
</evidence>
<proteinExistence type="inferred from homology"/>
<dbReference type="AlphaFoldDB" id="A0A6M8HM44"/>
<evidence type="ECO:0000256" key="4">
    <source>
        <dbReference type="ARBA" id="ARBA00022475"/>
    </source>
</evidence>
<feature type="transmembrane region" description="Helical" evidence="9">
    <location>
        <begin position="231"/>
        <end position="254"/>
    </location>
</feature>
<dbReference type="RefSeq" id="WP_171834413.1">
    <property type="nucleotide sequence ID" value="NZ_CP053708.1"/>
</dbReference>
<evidence type="ECO:0000256" key="3">
    <source>
        <dbReference type="ARBA" id="ARBA00021069"/>
    </source>
</evidence>
<keyword evidence="5 9" id="KW-0812">Transmembrane</keyword>
<accession>A0A6M8HM44</accession>
<dbReference type="PANTHER" id="PTHR42770">
    <property type="entry name" value="AMINO ACID TRANSPORTER-RELATED"/>
    <property type="match status" value="1"/>
</dbReference>
<keyword evidence="4" id="KW-1003">Cell membrane</keyword>
<dbReference type="EMBL" id="CP053708">
    <property type="protein sequence ID" value="QKE89418.1"/>
    <property type="molecule type" value="Genomic_DNA"/>
</dbReference>
<evidence type="ECO:0000256" key="8">
    <source>
        <dbReference type="ARBA" id="ARBA00045636"/>
    </source>
</evidence>
<feature type="transmembrane region" description="Helical" evidence="9">
    <location>
        <begin position="132"/>
        <end position="150"/>
    </location>
</feature>
<evidence type="ECO:0000256" key="5">
    <source>
        <dbReference type="ARBA" id="ARBA00022692"/>
    </source>
</evidence>
<comment type="subcellular location">
    <subcellularLocation>
        <location evidence="1">Cell membrane</location>
        <topology evidence="1">Multi-pass membrane protein</topology>
    </subcellularLocation>
</comment>
<dbReference type="PIRSF" id="PIRSF006060">
    <property type="entry name" value="AA_transporter"/>
    <property type="match status" value="1"/>
</dbReference>
<feature type="transmembrane region" description="Helical" evidence="9">
    <location>
        <begin position="274"/>
        <end position="304"/>
    </location>
</feature>
<dbReference type="Gene3D" id="1.20.1740.10">
    <property type="entry name" value="Amino acid/polyamine transporter I"/>
    <property type="match status" value="1"/>
</dbReference>
<protein>
    <recommendedName>
        <fullName evidence="3">Arginine/agmatine antiporter</fullName>
    </recommendedName>
</protein>
<dbReference type="GO" id="GO:0022857">
    <property type="term" value="F:transmembrane transporter activity"/>
    <property type="evidence" value="ECO:0007669"/>
    <property type="project" value="InterPro"/>
</dbReference>
<keyword evidence="7 9" id="KW-0472">Membrane</keyword>
<dbReference type="Pfam" id="PF13520">
    <property type="entry name" value="AA_permease_2"/>
    <property type="match status" value="1"/>
</dbReference>
<feature type="transmembrane region" description="Helical" evidence="9">
    <location>
        <begin position="383"/>
        <end position="405"/>
    </location>
</feature>
<dbReference type="KEGG" id="lck:HN018_04640"/>
<feature type="transmembrane region" description="Helical" evidence="9">
    <location>
        <begin position="411"/>
        <end position="428"/>
    </location>
</feature>
<keyword evidence="11" id="KW-1185">Reference proteome</keyword>